<keyword evidence="7" id="KW-0732">Signal</keyword>
<keyword evidence="3 5" id="KW-0378">Hydrolase</keyword>
<evidence type="ECO:0000259" key="9">
    <source>
        <dbReference type="Pfam" id="PF05922"/>
    </source>
</evidence>
<dbReference type="InterPro" id="IPR022398">
    <property type="entry name" value="Peptidase_S8_His-AS"/>
</dbReference>
<organism evidence="10 11">
    <name type="scientific">Solimonas terrae</name>
    <dbReference type="NCBI Taxonomy" id="1396819"/>
    <lineage>
        <taxon>Bacteria</taxon>
        <taxon>Pseudomonadati</taxon>
        <taxon>Pseudomonadota</taxon>
        <taxon>Gammaproteobacteria</taxon>
        <taxon>Nevskiales</taxon>
        <taxon>Nevskiaceae</taxon>
        <taxon>Solimonas</taxon>
    </lineage>
</organism>
<dbReference type="PANTHER" id="PTHR43806">
    <property type="entry name" value="PEPTIDASE S8"/>
    <property type="match status" value="1"/>
</dbReference>
<gene>
    <name evidence="10" type="ORF">G7Y85_05330</name>
</gene>
<dbReference type="EMBL" id="JAAMOW010000002">
    <property type="protein sequence ID" value="NGY04177.1"/>
    <property type="molecule type" value="Genomic_DNA"/>
</dbReference>
<keyword evidence="4 5" id="KW-0720">Serine protease</keyword>
<feature type="active site" description="Charge relay system" evidence="5">
    <location>
        <position position="366"/>
    </location>
</feature>
<comment type="similarity">
    <text evidence="1 5 6">Belongs to the peptidase S8 family.</text>
</comment>
<reference evidence="10 11" key="1">
    <citation type="journal article" date="2014" name="Int. J. Syst. Evol. Microbiol.">
        <title>Solimonas terrae sp. nov., isolated from soil.</title>
        <authorList>
            <person name="Kim S.J."/>
            <person name="Moon J.Y."/>
            <person name="Weon H.Y."/>
            <person name="Ahn J.H."/>
            <person name="Chen W.M."/>
            <person name="Kwon S.W."/>
        </authorList>
    </citation>
    <scope>NUCLEOTIDE SEQUENCE [LARGE SCALE GENOMIC DNA]</scope>
    <source>
        <strain evidence="10 11">KIS83-12</strain>
    </source>
</reference>
<dbReference type="FunFam" id="3.40.50.200:FF:000016">
    <property type="entry name" value="Proprotein convertase subtilisin/kexin type 9"/>
    <property type="match status" value="1"/>
</dbReference>
<evidence type="ECO:0000256" key="4">
    <source>
        <dbReference type="ARBA" id="ARBA00022825"/>
    </source>
</evidence>
<dbReference type="PROSITE" id="PS00138">
    <property type="entry name" value="SUBTILASE_SER"/>
    <property type="match status" value="1"/>
</dbReference>
<dbReference type="AlphaFoldDB" id="A0A6M2BQ26"/>
<feature type="chain" id="PRO_5026782587" evidence="7">
    <location>
        <begin position="27"/>
        <end position="420"/>
    </location>
</feature>
<dbReference type="GO" id="GO:0005615">
    <property type="term" value="C:extracellular space"/>
    <property type="evidence" value="ECO:0007669"/>
    <property type="project" value="TreeGrafter"/>
</dbReference>
<dbReference type="InterPro" id="IPR010259">
    <property type="entry name" value="S8pro/Inhibitor_I9"/>
</dbReference>
<evidence type="ECO:0000256" key="5">
    <source>
        <dbReference type="PROSITE-ProRule" id="PRU01240"/>
    </source>
</evidence>
<sequence length="420" mass="42201">MGSKGRALRHVAAGIILGSMFVNAHAAASQAISDQYIVELNTPAIGTREHGLGIAALAQSLLVKVGGGQVFAQYDHALLGFAVRLSANQAAALAKLPGVRRVEPDRVMTASATESGATWGLDRVDQTALPLDGLYRYPDNGGQNVNIYVIDTGITATHTEFTGRIGNGQNFAPNSNGLLGGLLGGLLPISLPSLGGLFGGNTDPNDTTDCNGHGTHVSGTAAGTVYGIAKKATIHPVRVLGCSGSGATSGVIAGIDWVAANRVLPAVANMSLGGSDSATLDDAVDSAIAQGVTFVVAAGNSNADACSGSPNKVPDAITVGATTNADSRDTSYSNYGSCVDIFAPGTNITSAWDTSDTATNTISGTSMATPHVTGAVALLLGANPGLNPAQVTDELLGDATLGVLSNVGSGSPNALLYVRH</sequence>
<dbReference type="PANTHER" id="PTHR43806:SF58">
    <property type="entry name" value="ALKALINE PROTEASE 1-RELATED"/>
    <property type="match status" value="1"/>
</dbReference>
<dbReference type="PROSITE" id="PS51892">
    <property type="entry name" value="SUBTILASE"/>
    <property type="match status" value="1"/>
</dbReference>
<feature type="active site" description="Charge relay system" evidence="5">
    <location>
        <position position="151"/>
    </location>
</feature>
<dbReference type="PROSITE" id="PS00137">
    <property type="entry name" value="SUBTILASE_HIS"/>
    <property type="match status" value="1"/>
</dbReference>
<dbReference type="RefSeq" id="WP_166252896.1">
    <property type="nucleotide sequence ID" value="NZ_JAAMOW010000002.1"/>
</dbReference>
<dbReference type="Gene3D" id="3.40.50.200">
    <property type="entry name" value="Peptidase S8/S53 domain"/>
    <property type="match status" value="1"/>
</dbReference>
<dbReference type="CDD" id="cd04077">
    <property type="entry name" value="Peptidases_S8_PCSK9_ProteinaseK_like"/>
    <property type="match status" value="1"/>
</dbReference>
<evidence type="ECO:0000256" key="1">
    <source>
        <dbReference type="ARBA" id="ARBA00011073"/>
    </source>
</evidence>
<dbReference type="SUPFAM" id="SSF52743">
    <property type="entry name" value="Subtilisin-like"/>
    <property type="match status" value="1"/>
</dbReference>
<evidence type="ECO:0000313" key="10">
    <source>
        <dbReference type="EMBL" id="NGY04177.1"/>
    </source>
</evidence>
<dbReference type="PROSITE" id="PS00136">
    <property type="entry name" value="SUBTILASE_ASP"/>
    <property type="match status" value="1"/>
</dbReference>
<evidence type="ECO:0000313" key="11">
    <source>
        <dbReference type="Proteomes" id="UP000472676"/>
    </source>
</evidence>
<dbReference type="Gene3D" id="3.30.70.80">
    <property type="entry name" value="Peptidase S8 propeptide/proteinase inhibitor I9"/>
    <property type="match status" value="1"/>
</dbReference>
<dbReference type="PRINTS" id="PR00723">
    <property type="entry name" value="SUBTILISIN"/>
</dbReference>
<feature type="signal peptide" evidence="7">
    <location>
        <begin position="1"/>
        <end position="26"/>
    </location>
</feature>
<dbReference type="InterPro" id="IPR000209">
    <property type="entry name" value="Peptidase_S8/S53_dom"/>
</dbReference>
<evidence type="ECO:0000259" key="8">
    <source>
        <dbReference type="Pfam" id="PF00082"/>
    </source>
</evidence>
<feature type="domain" description="Peptidase S8/S53" evidence="8">
    <location>
        <begin position="142"/>
        <end position="408"/>
    </location>
</feature>
<dbReference type="InterPro" id="IPR034193">
    <property type="entry name" value="PCSK9_ProteinaseK-like"/>
</dbReference>
<feature type="active site" description="Charge relay system" evidence="5">
    <location>
        <position position="213"/>
    </location>
</feature>
<keyword evidence="2 5" id="KW-0645">Protease</keyword>
<dbReference type="InterPro" id="IPR023827">
    <property type="entry name" value="Peptidase_S8_Asp-AS"/>
</dbReference>
<dbReference type="GO" id="GO:0006508">
    <property type="term" value="P:proteolysis"/>
    <property type="evidence" value="ECO:0007669"/>
    <property type="project" value="UniProtKB-KW"/>
</dbReference>
<comment type="caution">
    <text evidence="10">The sequence shown here is derived from an EMBL/GenBank/DDBJ whole genome shotgun (WGS) entry which is preliminary data.</text>
</comment>
<evidence type="ECO:0000256" key="7">
    <source>
        <dbReference type="SAM" id="SignalP"/>
    </source>
</evidence>
<accession>A0A6M2BQ26</accession>
<evidence type="ECO:0000256" key="2">
    <source>
        <dbReference type="ARBA" id="ARBA00022670"/>
    </source>
</evidence>
<protein>
    <submittedName>
        <fullName evidence="10">S8 family peptidase</fullName>
    </submittedName>
</protein>
<dbReference type="InterPro" id="IPR023828">
    <property type="entry name" value="Peptidase_S8_Ser-AS"/>
</dbReference>
<dbReference type="InterPro" id="IPR015500">
    <property type="entry name" value="Peptidase_S8_subtilisin-rel"/>
</dbReference>
<evidence type="ECO:0000256" key="3">
    <source>
        <dbReference type="ARBA" id="ARBA00022801"/>
    </source>
</evidence>
<dbReference type="Pfam" id="PF05922">
    <property type="entry name" value="Inhibitor_I9"/>
    <property type="match status" value="1"/>
</dbReference>
<dbReference type="InterPro" id="IPR036852">
    <property type="entry name" value="Peptidase_S8/S53_dom_sf"/>
</dbReference>
<keyword evidence="11" id="KW-1185">Reference proteome</keyword>
<dbReference type="InterPro" id="IPR050131">
    <property type="entry name" value="Peptidase_S8_subtilisin-like"/>
</dbReference>
<proteinExistence type="inferred from homology"/>
<dbReference type="GO" id="GO:0004252">
    <property type="term" value="F:serine-type endopeptidase activity"/>
    <property type="evidence" value="ECO:0007669"/>
    <property type="project" value="UniProtKB-UniRule"/>
</dbReference>
<dbReference type="InterPro" id="IPR037045">
    <property type="entry name" value="S8pro/Inhibitor_I9_sf"/>
</dbReference>
<evidence type="ECO:0000256" key="6">
    <source>
        <dbReference type="RuleBase" id="RU003355"/>
    </source>
</evidence>
<dbReference type="Proteomes" id="UP000472676">
    <property type="component" value="Unassembled WGS sequence"/>
</dbReference>
<feature type="domain" description="Inhibitor I9" evidence="9">
    <location>
        <begin position="35"/>
        <end position="109"/>
    </location>
</feature>
<dbReference type="Pfam" id="PF00082">
    <property type="entry name" value="Peptidase_S8"/>
    <property type="match status" value="1"/>
</dbReference>
<name>A0A6M2BQ26_9GAMM</name>